<organism evidence="2 3">
    <name type="scientific">Roseivivax lentus</name>
    <dbReference type="NCBI Taxonomy" id="633194"/>
    <lineage>
        <taxon>Bacteria</taxon>
        <taxon>Pseudomonadati</taxon>
        <taxon>Pseudomonadota</taxon>
        <taxon>Alphaproteobacteria</taxon>
        <taxon>Rhodobacterales</taxon>
        <taxon>Roseobacteraceae</taxon>
        <taxon>Roseivivax</taxon>
    </lineage>
</organism>
<reference evidence="3" key="1">
    <citation type="submission" date="2017-01" db="EMBL/GenBank/DDBJ databases">
        <authorList>
            <person name="Varghese N."/>
            <person name="Submissions S."/>
        </authorList>
    </citation>
    <scope>NUCLEOTIDE SEQUENCE [LARGE SCALE GENOMIC DNA]</scope>
    <source>
        <strain evidence="3">DSM 29430</strain>
    </source>
</reference>
<dbReference type="Proteomes" id="UP000186684">
    <property type="component" value="Unassembled WGS sequence"/>
</dbReference>
<gene>
    <name evidence="2" type="ORF">SAMN05421759_10638</name>
</gene>
<evidence type="ECO:0008006" key="4">
    <source>
        <dbReference type="Google" id="ProtNLM"/>
    </source>
</evidence>
<evidence type="ECO:0000256" key="1">
    <source>
        <dbReference type="SAM" id="Phobius"/>
    </source>
</evidence>
<evidence type="ECO:0000313" key="2">
    <source>
        <dbReference type="EMBL" id="SIS90983.1"/>
    </source>
</evidence>
<evidence type="ECO:0000313" key="3">
    <source>
        <dbReference type="Proteomes" id="UP000186684"/>
    </source>
</evidence>
<feature type="transmembrane region" description="Helical" evidence="1">
    <location>
        <begin position="12"/>
        <end position="40"/>
    </location>
</feature>
<feature type="transmembrane region" description="Helical" evidence="1">
    <location>
        <begin position="60"/>
        <end position="79"/>
    </location>
</feature>
<keyword evidence="1" id="KW-1133">Transmembrane helix</keyword>
<accession>A0A1N7MXZ3</accession>
<keyword evidence="3" id="KW-1185">Reference proteome</keyword>
<name>A0A1N7MXZ3_9RHOB</name>
<keyword evidence="1" id="KW-0472">Membrane</keyword>
<dbReference type="AlphaFoldDB" id="A0A1N7MXZ3"/>
<protein>
    <recommendedName>
        <fullName evidence="4">DNA repair protein</fullName>
    </recommendedName>
</protein>
<keyword evidence="1" id="KW-0812">Transmembrane</keyword>
<proteinExistence type="predicted"/>
<dbReference type="OrthoDB" id="7863443at2"/>
<dbReference type="STRING" id="633194.SAMN05421759_10638"/>
<dbReference type="EMBL" id="FTOQ01000006">
    <property type="protein sequence ID" value="SIS90983.1"/>
    <property type="molecule type" value="Genomic_DNA"/>
</dbReference>
<dbReference type="RefSeq" id="WP_143526161.1">
    <property type="nucleotide sequence ID" value="NZ_FTOQ01000006.1"/>
</dbReference>
<sequence>MTRVSISLLWAIRVAFQFITIALLISLGLLATAATLGSALGYLPWLDLTLSFGGIAYPEAGMALQIAGTALIVGLLAYLPGNARVLALETSHRKFHITMEDVTRAYRLAHAADREGVFHMKSEFDSVRERIAYLRDHPDLAELEAPVIEVAAQMSHLSRDLARVYSDDAVRRATDFLTQRQIEVDDFNRRLDAAKSHAVALRSWIEDVEMDEAVAEAQLARICEELNDLLPELSDALPEDQADVLADAGPEAGSAAKADAAPVRSTERDWIEDVAEEAEAAGSATRPDDSDIVELLSRRAAQ</sequence>